<evidence type="ECO:0000313" key="4">
    <source>
        <dbReference type="Proteomes" id="UP001319874"/>
    </source>
</evidence>
<dbReference type="SUPFAM" id="SSF53756">
    <property type="entry name" value="UDP-Glycosyltransferase/glycogen phosphorylase"/>
    <property type="match status" value="1"/>
</dbReference>
<gene>
    <name evidence="3" type="ORF">PTKU64_80440</name>
</gene>
<sequence length="334" mass="37440">MKKLILRNFQSPGDIVMLTAVVRDLHAAYPGQFATDVRTPCPAIWENNPHITPLREQDGDVEVIDCRYPLIHQSNHTPYHFLHGFIDYLNGKLGLATRPTRFCGDIHLAPCEKQWISQVEEIVHRPLPFWIIVAGGKRDFTIKWWARERYQAVVDHFAGVIKFVQVGEGGHEHPALHDVIDLRGKTDLRQLIRLVHHAQGVLCPVTLLMHLAAAVEVRPGMPKNRPCVVVAGGREPPHWEAYPHHQFLHRAGALRCCDDGGCWKSRVRPLGDHAAGDRPDQLCVDVVGNLPRCMDLVTADDVIRAVELYFAGGAIAWLSPAERDALCRATELAS</sequence>
<protein>
    <recommendedName>
        <fullName evidence="5">ADP-heptose--LPS heptosyltransferase</fullName>
    </recommendedName>
</protein>
<evidence type="ECO:0000256" key="1">
    <source>
        <dbReference type="ARBA" id="ARBA00022676"/>
    </source>
</evidence>
<dbReference type="InterPro" id="IPR051199">
    <property type="entry name" value="LPS_LOS_Heptosyltrfase"/>
</dbReference>
<evidence type="ECO:0000313" key="3">
    <source>
        <dbReference type="EMBL" id="BCZ84369.1"/>
    </source>
</evidence>
<accession>A0ABM7U018</accession>
<proteinExistence type="predicted"/>
<dbReference type="InterPro" id="IPR002201">
    <property type="entry name" value="Glyco_trans_9"/>
</dbReference>
<evidence type="ECO:0000256" key="2">
    <source>
        <dbReference type="ARBA" id="ARBA00022679"/>
    </source>
</evidence>
<dbReference type="Pfam" id="PF01075">
    <property type="entry name" value="Glyco_transf_9"/>
    <property type="match status" value="1"/>
</dbReference>
<evidence type="ECO:0008006" key="5">
    <source>
        <dbReference type="Google" id="ProtNLM"/>
    </source>
</evidence>
<name>A0ABM7U018_9BURK</name>
<dbReference type="PANTHER" id="PTHR30160">
    <property type="entry name" value="TETRAACYLDISACCHARIDE 4'-KINASE-RELATED"/>
    <property type="match status" value="1"/>
</dbReference>
<keyword evidence="2" id="KW-0808">Transferase</keyword>
<dbReference type="Proteomes" id="UP001319874">
    <property type="component" value="Chromosome 3"/>
</dbReference>
<dbReference type="Gene3D" id="3.40.50.2000">
    <property type="entry name" value="Glycogen Phosphorylase B"/>
    <property type="match status" value="1"/>
</dbReference>
<dbReference type="EMBL" id="AP024957">
    <property type="protein sequence ID" value="BCZ84369.1"/>
    <property type="molecule type" value="Genomic_DNA"/>
</dbReference>
<dbReference type="RefSeq" id="WP_229516130.1">
    <property type="nucleotide sequence ID" value="NZ_AP024957.1"/>
</dbReference>
<keyword evidence="4" id="KW-1185">Reference proteome</keyword>
<organism evidence="3 4">
    <name type="scientific">Paraburkholderia terrae</name>
    <dbReference type="NCBI Taxonomy" id="311230"/>
    <lineage>
        <taxon>Bacteria</taxon>
        <taxon>Pseudomonadati</taxon>
        <taxon>Pseudomonadota</taxon>
        <taxon>Betaproteobacteria</taxon>
        <taxon>Burkholderiales</taxon>
        <taxon>Burkholderiaceae</taxon>
        <taxon>Paraburkholderia</taxon>
    </lineage>
</organism>
<keyword evidence="1" id="KW-0328">Glycosyltransferase</keyword>
<reference evidence="3 4" key="1">
    <citation type="journal article" date="2022" name="Front. Microbiol.">
        <title>Identification and characterization of a novel class of self-sufficient cytochrome P450 hydroxylase involved in cyclohexanecarboxylate degradation in Paraburkholderia terrae strain KU-64.</title>
        <authorList>
            <person name="Yamamoto T."/>
            <person name="Hasegawa Y."/>
            <person name="Iwaki H."/>
        </authorList>
    </citation>
    <scope>NUCLEOTIDE SEQUENCE [LARGE SCALE GENOMIC DNA]</scope>
    <source>
        <strain evidence="3 4">KU-64</strain>
    </source>
</reference>